<sequence length="283" mass="29416">MVAAHSGLKARQSFVDCRAFFRASYIQKRRAADLAVAAELSGAADGLRSTRAAEYGRDIDERYGATGLWKLGGDVAAGAGQMAPTVAVNLLTGGRLGTPFLLSSAAGNAAAEARAGGADEETAFLYGILSGGVEAATERISAGIPGLNKTGLLDDVLSRVASSPTGRGAVKKLVDVLGEGAEEYISEIAGAYLAKLWNGDERGAWQTFVETQPDALYAGLVGTLTSAVMNLPGEAYALARKNKPGAVPDAQQSGNSVPRLFTRDEVQGMSAREVSENYDAIRE</sequence>
<dbReference type="Proteomes" id="UP000032483">
    <property type="component" value="Unassembled WGS sequence"/>
</dbReference>
<keyword evidence="3" id="KW-1185">Reference proteome</keyword>
<reference evidence="2" key="1">
    <citation type="submission" date="2015-02" db="EMBL/GenBank/DDBJ databases">
        <title>A novel member of the family Ruminococcaceae isolated from human feces.</title>
        <authorList>
            <person name="Shkoporov A.N."/>
            <person name="Chaplin A.V."/>
            <person name="Motuzova O.V."/>
            <person name="Kafarskaia L.I."/>
            <person name="Khokhlova E.V."/>
            <person name="Efimov B.A."/>
        </authorList>
    </citation>
    <scope>NUCLEOTIDE SEQUENCE [LARGE SCALE GENOMIC DNA]</scope>
    <source>
        <strain evidence="2">585-1</strain>
    </source>
</reference>
<protein>
    <submittedName>
        <fullName evidence="2">Uncharacterized protein</fullName>
    </submittedName>
</protein>
<gene>
    <name evidence="2" type="ORF">TQ39_19825</name>
</gene>
<dbReference type="AlphaFoldDB" id="A0A0D8IV08"/>
<evidence type="ECO:0000313" key="3">
    <source>
        <dbReference type="Proteomes" id="UP000032483"/>
    </source>
</evidence>
<feature type="non-terminal residue" evidence="2">
    <location>
        <position position="283"/>
    </location>
</feature>
<comment type="caution">
    <text evidence="2">The sequence shown here is derived from an EMBL/GenBank/DDBJ whole genome shotgun (WGS) entry which is preliminary data.</text>
</comment>
<name>A0A0D8IV08_9FIRM</name>
<organism evidence="2 3">
    <name type="scientific">Ruthenibacterium lactatiformans</name>
    <dbReference type="NCBI Taxonomy" id="1550024"/>
    <lineage>
        <taxon>Bacteria</taxon>
        <taxon>Bacillati</taxon>
        <taxon>Bacillota</taxon>
        <taxon>Clostridia</taxon>
        <taxon>Eubacteriales</taxon>
        <taxon>Oscillospiraceae</taxon>
        <taxon>Ruthenibacterium</taxon>
    </lineage>
</organism>
<accession>A0A0D8IV08</accession>
<dbReference type="EMBL" id="JXXK01000083">
    <property type="protein sequence ID" value="KJF38146.1"/>
    <property type="molecule type" value="Genomic_DNA"/>
</dbReference>
<proteinExistence type="predicted"/>
<evidence type="ECO:0000256" key="1">
    <source>
        <dbReference type="SAM" id="MobiDB-lite"/>
    </source>
</evidence>
<feature type="compositionally biased region" description="Basic and acidic residues" evidence="1">
    <location>
        <begin position="273"/>
        <end position="283"/>
    </location>
</feature>
<evidence type="ECO:0000313" key="2">
    <source>
        <dbReference type="EMBL" id="KJF38146.1"/>
    </source>
</evidence>
<feature type="region of interest" description="Disordered" evidence="1">
    <location>
        <begin position="244"/>
        <end position="283"/>
    </location>
</feature>